<sequence>MRLCNRSGGRPQMSGGIPSQYVLRALCTSRLSPLASDIDFCGTTNTYLIVLPLPCAFARRVLDRVTDRHPRHLGSNKSVGPDLPRETTDQMKPCAHHADRTRYSYVAAPTIIDNNSVSKYLRIPHVLIHQPSSMGQGTPHPHPRSKGPDQTLTPVRSCDSVTQDQDLDMGCCPHGVFTSFL</sequence>
<comment type="caution">
    <text evidence="2">The sequence shown here is derived from an EMBL/GenBank/DDBJ whole genome shotgun (WGS) entry which is preliminary data.</text>
</comment>
<evidence type="ECO:0000313" key="3">
    <source>
        <dbReference type="Proteomes" id="UP000070121"/>
    </source>
</evidence>
<dbReference type="AlphaFoldDB" id="A0A135UT83"/>
<dbReference type="Proteomes" id="UP000070121">
    <property type="component" value="Unassembled WGS sequence"/>
</dbReference>
<evidence type="ECO:0000256" key="1">
    <source>
        <dbReference type="SAM" id="MobiDB-lite"/>
    </source>
</evidence>
<dbReference type="OrthoDB" id="10461451at2759"/>
<proteinExistence type="predicted"/>
<gene>
    <name evidence="2" type="ORF">CSAL01_04129</name>
</gene>
<reference evidence="2 3" key="1">
    <citation type="submission" date="2014-02" db="EMBL/GenBank/DDBJ databases">
        <title>The genome sequence of Colletotrichum salicis CBS 607.94.</title>
        <authorList>
            <person name="Baroncelli R."/>
            <person name="Thon M.R."/>
        </authorList>
    </citation>
    <scope>NUCLEOTIDE SEQUENCE [LARGE SCALE GENOMIC DNA]</scope>
    <source>
        <strain evidence="2 3">CBS 607.94</strain>
    </source>
</reference>
<protein>
    <submittedName>
        <fullName evidence="2">Uncharacterized protein</fullName>
    </submittedName>
</protein>
<accession>A0A135UT83</accession>
<organism evidence="2 3">
    <name type="scientific">Colletotrichum salicis</name>
    <dbReference type="NCBI Taxonomy" id="1209931"/>
    <lineage>
        <taxon>Eukaryota</taxon>
        <taxon>Fungi</taxon>
        <taxon>Dikarya</taxon>
        <taxon>Ascomycota</taxon>
        <taxon>Pezizomycotina</taxon>
        <taxon>Sordariomycetes</taxon>
        <taxon>Hypocreomycetidae</taxon>
        <taxon>Glomerellales</taxon>
        <taxon>Glomerellaceae</taxon>
        <taxon>Colletotrichum</taxon>
        <taxon>Colletotrichum acutatum species complex</taxon>
    </lineage>
</organism>
<dbReference type="EMBL" id="JFFI01001059">
    <property type="protein sequence ID" value="KXH63609.1"/>
    <property type="molecule type" value="Genomic_DNA"/>
</dbReference>
<evidence type="ECO:0000313" key="2">
    <source>
        <dbReference type="EMBL" id="KXH63609.1"/>
    </source>
</evidence>
<keyword evidence="3" id="KW-1185">Reference proteome</keyword>
<name>A0A135UT83_9PEZI</name>
<feature type="region of interest" description="Disordered" evidence="1">
    <location>
        <begin position="130"/>
        <end position="156"/>
    </location>
</feature>